<accession>A0A7W2AR29</accession>
<keyword evidence="6 9" id="KW-0822">Tryptophan biosynthesis</keyword>
<name>A0A7W2AR29_9BACL</name>
<protein>
    <recommendedName>
        <fullName evidence="9">Indole-3-glycerol phosphate synthase</fullName>
        <shortName evidence="9">IGPS</shortName>
        <ecNumber evidence="9">4.1.1.48</ecNumber>
    </recommendedName>
</protein>
<dbReference type="SUPFAM" id="SSF51366">
    <property type="entry name" value="Ribulose-phoshate binding barrel"/>
    <property type="match status" value="1"/>
</dbReference>
<dbReference type="NCBIfam" id="NF001377">
    <property type="entry name" value="PRK00278.2-4"/>
    <property type="match status" value="1"/>
</dbReference>
<evidence type="ECO:0000259" key="10">
    <source>
        <dbReference type="Pfam" id="PF00218"/>
    </source>
</evidence>
<dbReference type="InterPro" id="IPR013798">
    <property type="entry name" value="Indole-3-glycerol_P_synth_dom"/>
</dbReference>
<dbReference type="PANTHER" id="PTHR22854:SF2">
    <property type="entry name" value="INDOLE-3-GLYCEROL-PHOSPHATE SYNTHASE"/>
    <property type="match status" value="1"/>
</dbReference>
<evidence type="ECO:0000256" key="9">
    <source>
        <dbReference type="HAMAP-Rule" id="MF_00134"/>
    </source>
</evidence>
<comment type="catalytic activity">
    <reaction evidence="1 9">
        <text>1-(2-carboxyphenylamino)-1-deoxy-D-ribulose 5-phosphate + H(+) = (1S,2R)-1-C-(indol-3-yl)glycerol 3-phosphate + CO2 + H2O</text>
        <dbReference type="Rhea" id="RHEA:23476"/>
        <dbReference type="ChEBI" id="CHEBI:15377"/>
        <dbReference type="ChEBI" id="CHEBI:15378"/>
        <dbReference type="ChEBI" id="CHEBI:16526"/>
        <dbReference type="ChEBI" id="CHEBI:58613"/>
        <dbReference type="ChEBI" id="CHEBI:58866"/>
        <dbReference type="EC" id="4.1.1.48"/>
    </reaction>
</comment>
<keyword evidence="5 9" id="KW-0210">Decarboxylase</keyword>
<dbReference type="EC" id="4.1.1.48" evidence="9"/>
<evidence type="ECO:0000256" key="7">
    <source>
        <dbReference type="ARBA" id="ARBA00023141"/>
    </source>
</evidence>
<dbReference type="FunFam" id="3.20.20.70:FF:000024">
    <property type="entry name" value="Indole-3-glycerol phosphate synthase"/>
    <property type="match status" value="1"/>
</dbReference>
<dbReference type="HAMAP" id="MF_00134_A">
    <property type="entry name" value="IGPS_A"/>
    <property type="match status" value="1"/>
</dbReference>
<dbReference type="RefSeq" id="WP_181740221.1">
    <property type="nucleotide sequence ID" value="NZ_JACEOL010000031.1"/>
</dbReference>
<evidence type="ECO:0000256" key="8">
    <source>
        <dbReference type="ARBA" id="ARBA00023239"/>
    </source>
</evidence>
<dbReference type="InterPro" id="IPR011060">
    <property type="entry name" value="RibuloseP-bd_barrel"/>
</dbReference>
<feature type="domain" description="Indole-3-glycerol phosphate synthase" evidence="10">
    <location>
        <begin position="3"/>
        <end position="254"/>
    </location>
</feature>
<keyword evidence="8 9" id="KW-0456">Lyase</keyword>
<evidence type="ECO:0000256" key="4">
    <source>
        <dbReference type="ARBA" id="ARBA00022605"/>
    </source>
</evidence>
<dbReference type="InterPro" id="IPR045186">
    <property type="entry name" value="Indole-3-glycerol_P_synth"/>
</dbReference>
<evidence type="ECO:0000256" key="1">
    <source>
        <dbReference type="ARBA" id="ARBA00001633"/>
    </source>
</evidence>
<dbReference type="GO" id="GO:0004640">
    <property type="term" value="F:phosphoribosylanthranilate isomerase activity"/>
    <property type="evidence" value="ECO:0007669"/>
    <property type="project" value="TreeGrafter"/>
</dbReference>
<evidence type="ECO:0000313" key="11">
    <source>
        <dbReference type="EMBL" id="MBA4602554.1"/>
    </source>
</evidence>
<dbReference type="Pfam" id="PF00218">
    <property type="entry name" value="IGPS"/>
    <property type="match status" value="1"/>
</dbReference>
<evidence type="ECO:0000256" key="3">
    <source>
        <dbReference type="ARBA" id="ARBA00008737"/>
    </source>
</evidence>
<dbReference type="InterPro" id="IPR001468">
    <property type="entry name" value="Indole-3-GlycerolPSynthase_CS"/>
</dbReference>
<evidence type="ECO:0000256" key="6">
    <source>
        <dbReference type="ARBA" id="ARBA00022822"/>
    </source>
</evidence>
<reference evidence="11 12" key="1">
    <citation type="submission" date="2020-07" db="EMBL/GenBank/DDBJ databases">
        <title>Thermoactinomyces phylogeny.</title>
        <authorList>
            <person name="Dunlap C."/>
        </authorList>
    </citation>
    <scope>NUCLEOTIDE SEQUENCE [LARGE SCALE GENOMIC DNA]</scope>
    <source>
        <strain evidence="11 12">AMNI-1</strain>
    </source>
</reference>
<comment type="similarity">
    <text evidence="3 9">Belongs to the TrpC family.</text>
</comment>
<dbReference type="AlphaFoldDB" id="A0A7W2AR29"/>
<sequence>MFLERIAETKRKEVAELVHKMTPEDWERACAFPKGLSLKDAILNRGSVSVIAEVKKASPSKGVIVGEVDPVKVAEGYERGGAAAISVLTDATYFHGSADFLVNVKQAIKLPVLRKDFIIDERQVLESKLMGADAILLIVALLNKEQLQQLTETAHRLGLEVLVEIHEKKEIPLALACEADVLGINNRNLHTFATDISNTERLRPLLPKDRPVIGESGVLSLEDARRMQQAGVQGILVGEYLMRQEDPMKAVRELCGGLSR</sequence>
<dbReference type="UniPathway" id="UPA00035">
    <property type="reaction ID" value="UER00043"/>
</dbReference>
<keyword evidence="4 9" id="KW-0028">Amino-acid biosynthesis</keyword>
<dbReference type="GO" id="GO:0004425">
    <property type="term" value="F:indole-3-glycerol-phosphate synthase activity"/>
    <property type="evidence" value="ECO:0007669"/>
    <property type="project" value="UniProtKB-UniRule"/>
</dbReference>
<dbReference type="EMBL" id="JACEOL010000031">
    <property type="protein sequence ID" value="MBA4602554.1"/>
    <property type="molecule type" value="Genomic_DNA"/>
</dbReference>
<proteinExistence type="inferred from homology"/>
<evidence type="ECO:0000256" key="5">
    <source>
        <dbReference type="ARBA" id="ARBA00022793"/>
    </source>
</evidence>
<evidence type="ECO:0000313" key="12">
    <source>
        <dbReference type="Proteomes" id="UP000538292"/>
    </source>
</evidence>
<evidence type="ECO:0000256" key="2">
    <source>
        <dbReference type="ARBA" id="ARBA00004696"/>
    </source>
</evidence>
<organism evidence="11 12">
    <name type="scientific">Thermoactinomyces mirandus</name>
    <dbReference type="NCBI Taxonomy" id="2756294"/>
    <lineage>
        <taxon>Bacteria</taxon>
        <taxon>Bacillati</taxon>
        <taxon>Bacillota</taxon>
        <taxon>Bacilli</taxon>
        <taxon>Bacillales</taxon>
        <taxon>Thermoactinomycetaceae</taxon>
        <taxon>Thermoactinomyces</taxon>
    </lineage>
</organism>
<dbReference type="InterPro" id="IPR013785">
    <property type="entry name" value="Aldolase_TIM"/>
</dbReference>
<gene>
    <name evidence="9 11" type="primary">trpC</name>
    <name evidence="11" type="ORF">H2C83_09560</name>
</gene>
<dbReference type="PANTHER" id="PTHR22854">
    <property type="entry name" value="TRYPTOPHAN BIOSYNTHESIS PROTEIN"/>
    <property type="match status" value="1"/>
</dbReference>
<dbReference type="Gene3D" id="3.20.20.70">
    <property type="entry name" value="Aldolase class I"/>
    <property type="match status" value="1"/>
</dbReference>
<dbReference type="HAMAP" id="MF_00134_B">
    <property type="entry name" value="IGPS_B"/>
    <property type="match status" value="1"/>
</dbReference>
<dbReference type="Proteomes" id="UP000538292">
    <property type="component" value="Unassembled WGS sequence"/>
</dbReference>
<comment type="pathway">
    <text evidence="2 9">Amino-acid biosynthesis; L-tryptophan biosynthesis; L-tryptophan from chorismate: step 4/5.</text>
</comment>
<keyword evidence="7 9" id="KW-0057">Aromatic amino acid biosynthesis</keyword>
<dbReference type="GO" id="GO:0000162">
    <property type="term" value="P:L-tryptophan biosynthetic process"/>
    <property type="evidence" value="ECO:0007669"/>
    <property type="project" value="UniProtKB-UniRule"/>
</dbReference>
<keyword evidence="12" id="KW-1185">Reference proteome</keyword>
<dbReference type="PROSITE" id="PS00614">
    <property type="entry name" value="IGPS"/>
    <property type="match status" value="1"/>
</dbReference>
<comment type="caution">
    <text evidence="11">The sequence shown here is derived from an EMBL/GenBank/DDBJ whole genome shotgun (WGS) entry which is preliminary data.</text>
</comment>
<dbReference type="CDD" id="cd00331">
    <property type="entry name" value="IGPS"/>
    <property type="match status" value="1"/>
</dbReference>